<comment type="subcellular location">
    <subcellularLocation>
        <location evidence="2">Secreted</location>
    </subcellularLocation>
</comment>
<comment type="pathway">
    <text evidence="3">Glycan degradation; xylan degradation.</text>
</comment>
<dbReference type="GO" id="GO:0045493">
    <property type="term" value="P:xylan catabolic process"/>
    <property type="evidence" value="ECO:0007669"/>
    <property type="project" value="UniProtKB-KW"/>
</dbReference>
<keyword evidence="9 12" id="KW-0326">Glycosidase</keyword>
<comment type="similarity">
    <text evidence="4 12">Belongs to the glycosyl hydrolase 10 (cellulase F) family.</text>
</comment>
<protein>
    <recommendedName>
        <fullName evidence="12">Beta-xylanase</fullName>
        <ecNumber evidence="12">3.2.1.8</ecNumber>
    </recommendedName>
</protein>
<dbReference type="OrthoDB" id="3055998at2759"/>
<reference evidence="14 15" key="1">
    <citation type="submission" date="2016-03" db="EMBL/GenBank/DDBJ databases">
        <title>Whole genome sequencing of Grifola frondosa 9006-11.</title>
        <authorList>
            <person name="Min B."/>
            <person name="Park H."/>
            <person name="Kim J.-G."/>
            <person name="Cho H."/>
            <person name="Oh Y.-L."/>
            <person name="Kong W.-S."/>
            <person name="Choi I.-G."/>
        </authorList>
    </citation>
    <scope>NUCLEOTIDE SEQUENCE [LARGE SCALE GENOMIC DNA]</scope>
    <source>
        <strain evidence="14 15">9006-11</strain>
    </source>
</reference>
<proteinExistence type="inferred from homology"/>
<dbReference type="PANTHER" id="PTHR31490">
    <property type="entry name" value="GLYCOSYL HYDROLASE"/>
    <property type="match status" value="1"/>
</dbReference>
<evidence type="ECO:0000256" key="4">
    <source>
        <dbReference type="ARBA" id="ARBA00007495"/>
    </source>
</evidence>
<dbReference type="OMA" id="LTWAHEE"/>
<name>A0A1C7LRW2_GRIFR</name>
<evidence type="ECO:0000256" key="10">
    <source>
        <dbReference type="ARBA" id="ARBA00023326"/>
    </source>
</evidence>
<keyword evidence="6 14" id="KW-0858">Xylan degradation</keyword>
<dbReference type="EC" id="3.2.1.8" evidence="12"/>
<dbReference type="Proteomes" id="UP000092993">
    <property type="component" value="Unassembled WGS sequence"/>
</dbReference>
<evidence type="ECO:0000256" key="11">
    <source>
        <dbReference type="PROSITE-ProRule" id="PRU10061"/>
    </source>
</evidence>
<evidence type="ECO:0000256" key="1">
    <source>
        <dbReference type="ARBA" id="ARBA00000681"/>
    </source>
</evidence>
<dbReference type="PANTHER" id="PTHR31490:SF35">
    <property type="entry name" value="ENDO-1,4-BETA-XYLANASE"/>
    <property type="match status" value="1"/>
</dbReference>
<dbReference type="SMART" id="SM00633">
    <property type="entry name" value="Glyco_10"/>
    <property type="match status" value="1"/>
</dbReference>
<dbReference type="Pfam" id="PF00331">
    <property type="entry name" value="Glyco_hydro_10"/>
    <property type="match status" value="1"/>
</dbReference>
<evidence type="ECO:0000256" key="7">
    <source>
        <dbReference type="ARBA" id="ARBA00022801"/>
    </source>
</evidence>
<accession>A0A1C7LRW2</accession>
<organism evidence="14 15">
    <name type="scientific">Grifola frondosa</name>
    <name type="common">Maitake</name>
    <name type="synonym">Polyporus frondosus</name>
    <dbReference type="NCBI Taxonomy" id="5627"/>
    <lineage>
        <taxon>Eukaryota</taxon>
        <taxon>Fungi</taxon>
        <taxon>Dikarya</taxon>
        <taxon>Basidiomycota</taxon>
        <taxon>Agaricomycotina</taxon>
        <taxon>Agaricomycetes</taxon>
        <taxon>Polyporales</taxon>
        <taxon>Grifolaceae</taxon>
        <taxon>Grifola</taxon>
    </lineage>
</organism>
<evidence type="ECO:0000256" key="5">
    <source>
        <dbReference type="ARBA" id="ARBA00022525"/>
    </source>
</evidence>
<dbReference type="InterPro" id="IPR001000">
    <property type="entry name" value="GH10_dom"/>
</dbReference>
<feature type="domain" description="GH10" evidence="13">
    <location>
        <begin position="77"/>
        <end position="390"/>
    </location>
</feature>
<dbReference type="PROSITE" id="PS00591">
    <property type="entry name" value="GH10_1"/>
    <property type="match status" value="1"/>
</dbReference>
<dbReference type="InterPro" id="IPR031158">
    <property type="entry name" value="GH10_AS"/>
</dbReference>
<keyword evidence="8 12" id="KW-0119">Carbohydrate metabolism</keyword>
<sequence>MHIRRGKAIVGHHPTSGTANCTQWRSILEIQAYTGFHAFCGLRVTSVLLFISTLVLLSNARNTTVSTFEGYGLNTAAKAAHKLYFGTATDNPELNDTAYVSILKQYKEFGQLTPANSMKWYATEPEPGVFTFEQGDQIADLAKDTGKLLRGHNCVWYSQLPDWINNGTFTAPELKFIVERHCYTLVNHYKSQVNCPISDSWDVINEPFNDNGTFRTDLWYDVLGTSYIPIALRAARAADPHAKLYINDYNIEGAGAKASALKDLVKSLKDQGVPIDGVGVESHLIVGEVPADMQQNLAEFTALGIEVAITELDIRFEALPPSVAGLEQQRSDYETVVAACNAVERCVGVTIWDFTDKYSWIPSAFPGEGDACPWDANLLKKPAYYGIISGFETA</sequence>
<dbReference type="STRING" id="5627.A0A1C7LRW2"/>
<keyword evidence="7 12" id="KW-0378">Hydrolase</keyword>
<evidence type="ECO:0000313" key="14">
    <source>
        <dbReference type="EMBL" id="OBZ65534.1"/>
    </source>
</evidence>
<evidence type="ECO:0000313" key="15">
    <source>
        <dbReference type="Proteomes" id="UP000092993"/>
    </source>
</evidence>
<evidence type="ECO:0000256" key="2">
    <source>
        <dbReference type="ARBA" id="ARBA00004613"/>
    </source>
</evidence>
<evidence type="ECO:0000256" key="9">
    <source>
        <dbReference type="ARBA" id="ARBA00023295"/>
    </source>
</evidence>
<dbReference type="InterPro" id="IPR017853">
    <property type="entry name" value="GH"/>
</dbReference>
<evidence type="ECO:0000256" key="6">
    <source>
        <dbReference type="ARBA" id="ARBA00022651"/>
    </source>
</evidence>
<dbReference type="GO" id="GO:0005576">
    <property type="term" value="C:extracellular region"/>
    <property type="evidence" value="ECO:0007669"/>
    <property type="project" value="UniProtKB-SubCell"/>
</dbReference>
<gene>
    <name evidence="14" type="primary">xynA_0</name>
    <name evidence="14" type="ORF">A0H81_14504</name>
</gene>
<evidence type="ECO:0000256" key="8">
    <source>
        <dbReference type="ARBA" id="ARBA00023277"/>
    </source>
</evidence>
<dbReference type="GO" id="GO:0031176">
    <property type="term" value="F:endo-1,4-beta-xylanase activity"/>
    <property type="evidence" value="ECO:0007669"/>
    <property type="project" value="UniProtKB-EC"/>
</dbReference>
<keyword evidence="15" id="KW-1185">Reference proteome</keyword>
<dbReference type="EMBL" id="LUGG01000043">
    <property type="protein sequence ID" value="OBZ65534.1"/>
    <property type="molecule type" value="Genomic_DNA"/>
</dbReference>
<dbReference type="SUPFAM" id="SSF51445">
    <property type="entry name" value="(Trans)glycosidases"/>
    <property type="match status" value="1"/>
</dbReference>
<keyword evidence="10 12" id="KW-0624">Polysaccharide degradation</keyword>
<comment type="caution">
    <text evidence="14">The sequence shown here is derived from an EMBL/GenBank/DDBJ whole genome shotgun (WGS) entry which is preliminary data.</text>
</comment>
<evidence type="ECO:0000256" key="12">
    <source>
        <dbReference type="RuleBase" id="RU361174"/>
    </source>
</evidence>
<evidence type="ECO:0000259" key="13">
    <source>
        <dbReference type="PROSITE" id="PS51760"/>
    </source>
</evidence>
<keyword evidence="5" id="KW-0964">Secreted</keyword>
<dbReference type="Gene3D" id="3.20.20.80">
    <property type="entry name" value="Glycosidases"/>
    <property type="match status" value="1"/>
</dbReference>
<feature type="active site" description="Nucleophile" evidence="11">
    <location>
        <position position="311"/>
    </location>
</feature>
<dbReference type="PROSITE" id="PS51760">
    <property type="entry name" value="GH10_2"/>
    <property type="match status" value="1"/>
</dbReference>
<dbReference type="PRINTS" id="PR00134">
    <property type="entry name" value="GLHYDRLASE10"/>
</dbReference>
<evidence type="ECO:0000256" key="3">
    <source>
        <dbReference type="ARBA" id="ARBA00004851"/>
    </source>
</evidence>
<comment type="catalytic activity">
    <reaction evidence="1 12">
        <text>Endohydrolysis of (1-&gt;4)-beta-D-xylosidic linkages in xylans.</text>
        <dbReference type="EC" id="3.2.1.8"/>
    </reaction>
</comment>
<dbReference type="InterPro" id="IPR044846">
    <property type="entry name" value="GH10"/>
</dbReference>
<dbReference type="AlphaFoldDB" id="A0A1C7LRW2"/>